<dbReference type="PANTHER" id="PTHR43792:SF1">
    <property type="entry name" value="N-ACETYLTRANSFERASE DOMAIN-CONTAINING PROTEIN"/>
    <property type="match status" value="1"/>
</dbReference>
<dbReference type="EMBL" id="CP136600">
    <property type="protein sequence ID" value="WOH39263.1"/>
    <property type="molecule type" value="Genomic_DNA"/>
</dbReference>
<dbReference type="Gene3D" id="3.40.630.30">
    <property type="match status" value="1"/>
</dbReference>
<keyword evidence="3" id="KW-1185">Reference proteome</keyword>
<reference evidence="2 3" key="1">
    <citation type="submission" date="2023-09" db="EMBL/GenBank/DDBJ databases">
        <authorList>
            <person name="Qi X."/>
        </authorList>
    </citation>
    <scope>NUCLEOTIDE SEQUENCE [LARGE SCALE GENOMIC DNA]</scope>
    <source>
        <strain evidence="2 3">S1-1</strain>
    </source>
</reference>
<dbReference type="InterPro" id="IPR000182">
    <property type="entry name" value="GNAT_dom"/>
</dbReference>
<dbReference type="InterPro" id="IPR016181">
    <property type="entry name" value="Acyl_CoA_acyltransferase"/>
</dbReference>
<dbReference type="RefSeq" id="WP_348398030.1">
    <property type="nucleotide sequence ID" value="NZ_CP136600.1"/>
</dbReference>
<dbReference type="SUPFAM" id="SSF55729">
    <property type="entry name" value="Acyl-CoA N-acyltransferases (Nat)"/>
    <property type="match status" value="1"/>
</dbReference>
<organism evidence="2 3">
    <name type="scientific">Thalassotalea fonticola</name>
    <dbReference type="NCBI Taxonomy" id="3065649"/>
    <lineage>
        <taxon>Bacteria</taxon>
        <taxon>Pseudomonadati</taxon>
        <taxon>Pseudomonadota</taxon>
        <taxon>Gammaproteobacteria</taxon>
        <taxon>Alteromonadales</taxon>
        <taxon>Colwelliaceae</taxon>
        <taxon>Thalassotalea</taxon>
    </lineage>
</organism>
<accession>A0ABZ0GUK2</accession>
<name>A0ABZ0GUK2_9GAMM</name>
<protein>
    <submittedName>
        <fullName evidence="2">GNAT family N-acetyltransferase</fullName>
    </submittedName>
</protein>
<evidence type="ECO:0000259" key="1">
    <source>
        <dbReference type="Pfam" id="PF13302"/>
    </source>
</evidence>
<dbReference type="Proteomes" id="UP001301442">
    <property type="component" value="Chromosome"/>
</dbReference>
<feature type="domain" description="N-acetyltransferase" evidence="1">
    <location>
        <begin position="31"/>
        <end position="171"/>
    </location>
</feature>
<dbReference type="InterPro" id="IPR051531">
    <property type="entry name" value="N-acetyltransferase"/>
</dbReference>
<gene>
    <name evidence="2" type="ORF">RI844_08570</name>
</gene>
<dbReference type="Pfam" id="PF13302">
    <property type="entry name" value="Acetyltransf_3"/>
    <property type="match status" value="1"/>
</dbReference>
<evidence type="ECO:0000313" key="3">
    <source>
        <dbReference type="Proteomes" id="UP001301442"/>
    </source>
</evidence>
<dbReference type="PANTHER" id="PTHR43792">
    <property type="entry name" value="GNAT FAMILY, PUTATIVE (AFU_ORTHOLOGUE AFUA_3G00765)-RELATED-RELATED"/>
    <property type="match status" value="1"/>
</dbReference>
<evidence type="ECO:0000313" key="2">
    <source>
        <dbReference type="EMBL" id="WOH39263.1"/>
    </source>
</evidence>
<proteinExistence type="predicted"/>
<sequence length="186" mass="20596">MNSMPAQTKTDCRINATVGFSINTENIKISLLSIADKALYLQLYCNAQVCRHIGGAISSDQATIGFERSLKQNRVGKRLTWVIKDKNRNENLGIAACVWPKKPSSETDLVSKYSAELGLLLLPQFCGKGVAVEVLNALTFFGLNNLQLTQLTLTCAVDNIAMQKVMGKLAFAYQSNNDLTYWELRD</sequence>